<organism evidence="2 3">
    <name type="scientific">Sclerotinia borealis (strain F-4128)</name>
    <dbReference type="NCBI Taxonomy" id="1432307"/>
    <lineage>
        <taxon>Eukaryota</taxon>
        <taxon>Fungi</taxon>
        <taxon>Dikarya</taxon>
        <taxon>Ascomycota</taxon>
        <taxon>Pezizomycotina</taxon>
        <taxon>Leotiomycetes</taxon>
        <taxon>Helotiales</taxon>
        <taxon>Sclerotiniaceae</taxon>
        <taxon>Sclerotinia</taxon>
    </lineage>
</organism>
<sequence length="227" mass="26045">MPGYSSAKQVQEWEDLKFYRKTHSEQLYLITGQPQSPEHDRWLRKQETLGKNDQRESPDVGSPEPNDQTNERTKSFLTELEISRVPLEAGNISPQPQHRRLPARGVKDPARPFSQEESQPQNSIRHITMLPPTCYTYGLLAMINADIDQSYVSKAIISRMKLERHVKKAECSTHLKIGGKELSTDEIIQIRWCNEGSRTTTKTEFYVAPPGFFDVMFGRDVLNGEKL</sequence>
<reference evidence="2 3" key="1">
    <citation type="journal article" date="2014" name="Genome Announc.">
        <title>Draft genome sequence of Sclerotinia borealis, a psychrophilic plant pathogenic fungus.</title>
        <authorList>
            <person name="Mardanov A.V."/>
            <person name="Beletsky A.V."/>
            <person name="Kadnikov V.V."/>
            <person name="Ignatov A.N."/>
            <person name="Ravin N.V."/>
        </authorList>
    </citation>
    <scope>NUCLEOTIDE SEQUENCE [LARGE SCALE GENOMIC DNA]</scope>
    <source>
        <strain evidence="3">F-4157</strain>
    </source>
</reference>
<dbReference type="Proteomes" id="UP000019487">
    <property type="component" value="Unassembled WGS sequence"/>
</dbReference>
<dbReference type="AlphaFoldDB" id="W9C9G4"/>
<dbReference type="HOGENOM" id="CLU_1220313_0_0_1"/>
<evidence type="ECO:0000256" key="1">
    <source>
        <dbReference type="SAM" id="MobiDB-lite"/>
    </source>
</evidence>
<accession>W9C9G4</accession>
<feature type="compositionally biased region" description="Basic and acidic residues" evidence="1">
    <location>
        <begin position="37"/>
        <end position="58"/>
    </location>
</feature>
<dbReference type="EMBL" id="AYSA01000387">
    <property type="protein sequence ID" value="ESZ92433.1"/>
    <property type="molecule type" value="Genomic_DNA"/>
</dbReference>
<evidence type="ECO:0000313" key="3">
    <source>
        <dbReference type="Proteomes" id="UP000019487"/>
    </source>
</evidence>
<evidence type="ECO:0000313" key="2">
    <source>
        <dbReference type="EMBL" id="ESZ92433.1"/>
    </source>
</evidence>
<dbReference type="OrthoDB" id="10265563at2759"/>
<feature type="region of interest" description="Disordered" evidence="1">
    <location>
        <begin position="88"/>
        <end position="121"/>
    </location>
</feature>
<gene>
    <name evidence="2" type="ORF">SBOR_7192</name>
</gene>
<proteinExistence type="predicted"/>
<comment type="caution">
    <text evidence="2">The sequence shown here is derived from an EMBL/GenBank/DDBJ whole genome shotgun (WGS) entry which is preliminary data.</text>
</comment>
<name>W9C9G4_SCLBF</name>
<feature type="region of interest" description="Disordered" evidence="1">
    <location>
        <begin position="29"/>
        <end position="72"/>
    </location>
</feature>
<protein>
    <submittedName>
        <fullName evidence="2">Uncharacterized protein</fullName>
    </submittedName>
</protein>
<keyword evidence="3" id="KW-1185">Reference proteome</keyword>